<accession>A0ABD0MJK2</accession>
<dbReference type="Proteomes" id="UP001529510">
    <property type="component" value="Unassembled WGS sequence"/>
</dbReference>
<organism evidence="1 2">
    <name type="scientific">Cirrhinus mrigala</name>
    <name type="common">Mrigala</name>
    <dbReference type="NCBI Taxonomy" id="683832"/>
    <lineage>
        <taxon>Eukaryota</taxon>
        <taxon>Metazoa</taxon>
        <taxon>Chordata</taxon>
        <taxon>Craniata</taxon>
        <taxon>Vertebrata</taxon>
        <taxon>Euteleostomi</taxon>
        <taxon>Actinopterygii</taxon>
        <taxon>Neopterygii</taxon>
        <taxon>Teleostei</taxon>
        <taxon>Ostariophysi</taxon>
        <taxon>Cypriniformes</taxon>
        <taxon>Cyprinidae</taxon>
        <taxon>Labeoninae</taxon>
        <taxon>Labeonini</taxon>
        <taxon>Cirrhinus</taxon>
    </lineage>
</organism>
<evidence type="ECO:0000313" key="2">
    <source>
        <dbReference type="Proteomes" id="UP001529510"/>
    </source>
</evidence>
<comment type="caution">
    <text evidence="1">The sequence shown here is derived from an EMBL/GenBank/DDBJ whole genome shotgun (WGS) entry which is preliminary data.</text>
</comment>
<evidence type="ECO:0000313" key="1">
    <source>
        <dbReference type="EMBL" id="KAL0149094.1"/>
    </source>
</evidence>
<gene>
    <name evidence="1" type="ORF">M9458_055526</name>
</gene>
<dbReference type="EMBL" id="JAMKFB020000531">
    <property type="protein sequence ID" value="KAL0149094.1"/>
    <property type="molecule type" value="Genomic_DNA"/>
</dbReference>
<protein>
    <submittedName>
        <fullName evidence="1">Uncharacterized protein</fullName>
    </submittedName>
</protein>
<keyword evidence="2" id="KW-1185">Reference proteome</keyword>
<sequence length="326" mass="34362">MLLFAGDLPCLSDYTLLNKASIWIYNSGVTLPILQNEPHLDPAAFMELSRPGMDPAVQIMHLCQGDRPWDSAFTVGVVEDCNMAATPQPSTVMVTSPKMVTIPESLPKMAASPETFCKMAARSETVQKMAATPDTFHKMTALPEFCPVMATVPESHPIMAAVPEPAHVKPAHVRAAIPELPALMSSHSLHIMNVAFEAFDPKCSIQSGIQHGGPSAGAVQATGIPGVSANSLLSNNADSPFTSTADSKLSSTTDSMLSSTPVPHPLDAMHCSSPCMPSVCEIDAVHSVLPVMVMAILCVSATHTATVPEFGPEKASVPKLTANALI</sequence>
<reference evidence="1 2" key="1">
    <citation type="submission" date="2024-05" db="EMBL/GenBank/DDBJ databases">
        <title>Genome sequencing and assembly of Indian major carp, Cirrhinus mrigala (Hamilton, 1822).</title>
        <authorList>
            <person name="Mohindra V."/>
            <person name="Chowdhury L.M."/>
            <person name="Lal K."/>
            <person name="Jena J.K."/>
        </authorList>
    </citation>
    <scope>NUCLEOTIDE SEQUENCE [LARGE SCALE GENOMIC DNA]</scope>
    <source>
        <strain evidence="1">CM1030</strain>
        <tissue evidence="1">Blood</tissue>
    </source>
</reference>
<proteinExistence type="predicted"/>
<name>A0ABD0MJK2_CIRMR</name>
<dbReference type="AlphaFoldDB" id="A0ABD0MJK2"/>